<protein>
    <submittedName>
        <fullName evidence="1">Uncharacterized protein</fullName>
    </submittedName>
</protein>
<organism evidence="1">
    <name type="scientific">Picea glauca</name>
    <name type="common">White spruce</name>
    <name type="synonym">Pinus glauca</name>
    <dbReference type="NCBI Taxonomy" id="3330"/>
    <lineage>
        <taxon>Eukaryota</taxon>
        <taxon>Viridiplantae</taxon>
        <taxon>Streptophyta</taxon>
        <taxon>Embryophyta</taxon>
        <taxon>Tracheophyta</taxon>
        <taxon>Spermatophyta</taxon>
        <taxon>Pinopsida</taxon>
        <taxon>Pinidae</taxon>
        <taxon>Conifers I</taxon>
        <taxon>Pinales</taxon>
        <taxon>Pinaceae</taxon>
        <taxon>Picea</taxon>
    </lineage>
</organism>
<geneLocation type="mitochondrion" evidence="1"/>
<dbReference type="AlphaFoldDB" id="A0A117NGQ2"/>
<evidence type="ECO:0000313" key="1">
    <source>
        <dbReference type="EMBL" id="KUM47138.1"/>
    </source>
</evidence>
<dbReference type="EMBL" id="LKAM01000008">
    <property type="protein sequence ID" value="KUM47138.1"/>
    <property type="molecule type" value="Genomic_DNA"/>
</dbReference>
<keyword evidence="1" id="KW-0496">Mitochondrion</keyword>
<sequence>MGWGKPFEPLNLLMAIIEKPPPLLDILYNNHFFPNVLEKERGAQTYFKLRLHSTYLTFYPELKGGCD</sequence>
<comment type="caution">
    <text evidence="1">The sequence shown here is derived from an EMBL/GenBank/DDBJ whole genome shotgun (WGS) entry which is preliminary data.</text>
</comment>
<reference evidence="1" key="1">
    <citation type="journal article" date="2015" name="Genome Biol. Evol.">
        <title>Organellar Genomes of White Spruce (Picea glauca): Assembly and Annotation.</title>
        <authorList>
            <person name="Jackman S.D."/>
            <person name="Warren R.L."/>
            <person name="Gibb E.A."/>
            <person name="Vandervalk B.P."/>
            <person name="Mohamadi H."/>
            <person name="Chu J."/>
            <person name="Raymond A."/>
            <person name="Pleasance S."/>
            <person name="Coope R."/>
            <person name="Wildung M.R."/>
            <person name="Ritland C.E."/>
            <person name="Bousquet J."/>
            <person name="Jones S.J."/>
            <person name="Bohlmann J."/>
            <person name="Birol I."/>
        </authorList>
    </citation>
    <scope>NUCLEOTIDE SEQUENCE [LARGE SCALE GENOMIC DNA]</scope>
    <source>
        <tissue evidence="1">Flushing bud</tissue>
    </source>
</reference>
<gene>
    <name evidence="1" type="ORF">ABT39_MTgene6144</name>
</gene>
<accession>A0A117NGQ2</accession>
<name>A0A117NGQ2_PICGL</name>
<proteinExistence type="predicted"/>